<dbReference type="InterPro" id="IPR046235">
    <property type="entry name" value="DUF6268"/>
</dbReference>
<evidence type="ECO:0000256" key="1">
    <source>
        <dbReference type="SAM" id="SignalP"/>
    </source>
</evidence>
<reference evidence="3 4" key="1">
    <citation type="submission" date="2020-02" db="EMBL/GenBank/DDBJ databases">
        <title>Albibacoteraceae fam. nov., the first described family within the subdivision 4 Verrucomicrobia.</title>
        <authorList>
            <person name="Xi F."/>
        </authorList>
    </citation>
    <scope>NUCLEOTIDE SEQUENCE [LARGE SCALE GENOMIC DNA]</scope>
    <source>
        <strain evidence="3 4">CK1056</strain>
    </source>
</reference>
<proteinExistence type="predicted"/>
<name>A0A6B2LZQ9_9BACT</name>
<accession>A0A6B2LZQ9</accession>
<dbReference type="Pfam" id="PF19783">
    <property type="entry name" value="DUF6268"/>
    <property type="match status" value="1"/>
</dbReference>
<evidence type="ECO:0000259" key="2">
    <source>
        <dbReference type="Pfam" id="PF19783"/>
    </source>
</evidence>
<protein>
    <recommendedName>
        <fullName evidence="2">DUF6268 domain-containing protein</fullName>
    </recommendedName>
</protein>
<evidence type="ECO:0000313" key="4">
    <source>
        <dbReference type="Proteomes" id="UP000478417"/>
    </source>
</evidence>
<dbReference type="RefSeq" id="WP_163962736.1">
    <property type="nucleotide sequence ID" value="NZ_JAAGNX010000001.1"/>
</dbReference>
<gene>
    <name evidence="3" type="ORF">G0Q06_04135</name>
</gene>
<dbReference type="Proteomes" id="UP000478417">
    <property type="component" value="Unassembled WGS sequence"/>
</dbReference>
<comment type="caution">
    <text evidence="3">The sequence shown here is derived from an EMBL/GenBank/DDBJ whole genome shotgun (WGS) entry which is preliminary data.</text>
</comment>
<keyword evidence="1" id="KW-0732">Signal</keyword>
<feature type="signal peptide" evidence="1">
    <location>
        <begin position="1"/>
        <end position="20"/>
    </location>
</feature>
<feature type="domain" description="DUF6268" evidence="2">
    <location>
        <begin position="98"/>
        <end position="280"/>
    </location>
</feature>
<sequence length="299" mass="32310">MSKYFSKRVHLSLIASLFWACSLVGSETRTEFSVTQSWISEADLDQGGELGVDQTDLEVGVDWSLGRGSNLGLSIGASFQDYDFGQAGSADFVAPWGDVVNYSIGLGWRRPIGDDGVLFIAPSMEIARGKGADWSKSFTFGTILSYGYRVSETLTIGVGAGVFTGLEETSAFPVLLVDWQINDNWRVGNPFRPGPAGPAGLEMVYSPNTDWEVALGGGWRSNRFRLDEDGTNPDGIGEIEGIPVFLRLTWMASESVSIDLYAGQFISGEITVENRKGKKIGSDDLDSTPVAALSISSRF</sequence>
<dbReference type="EMBL" id="JAAGNX010000001">
    <property type="protein sequence ID" value="NDV61632.1"/>
    <property type="molecule type" value="Genomic_DNA"/>
</dbReference>
<evidence type="ECO:0000313" key="3">
    <source>
        <dbReference type="EMBL" id="NDV61632.1"/>
    </source>
</evidence>
<keyword evidence="4" id="KW-1185">Reference proteome</keyword>
<dbReference type="AlphaFoldDB" id="A0A6B2LZQ9"/>
<feature type="chain" id="PRO_5025674020" description="DUF6268 domain-containing protein" evidence="1">
    <location>
        <begin position="21"/>
        <end position="299"/>
    </location>
</feature>
<organism evidence="3 4">
    <name type="scientific">Oceanipulchritudo coccoides</name>
    <dbReference type="NCBI Taxonomy" id="2706888"/>
    <lineage>
        <taxon>Bacteria</taxon>
        <taxon>Pseudomonadati</taxon>
        <taxon>Verrucomicrobiota</taxon>
        <taxon>Opitutia</taxon>
        <taxon>Puniceicoccales</taxon>
        <taxon>Oceanipulchritudinaceae</taxon>
        <taxon>Oceanipulchritudo</taxon>
    </lineage>
</organism>